<evidence type="ECO:0000256" key="2">
    <source>
        <dbReference type="ARBA" id="ARBA00022771"/>
    </source>
</evidence>
<feature type="non-terminal residue" evidence="7">
    <location>
        <position position="123"/>
    </location>
</feature>
<dbReference type="InterPro" id="IPR038441">
    <property type="entry name" value="THAP_Znf_sf"/>
</dbReference>
<dbReference type="GO" id="GO:0008270">
    <property type="term" value="F:zinc ion binding"/>
    <property type="evidence" value="ECO:0007669"/>
    <property type="project" value="UniProtKB-KW"/>
</dbReference>
<evidence type="ECO:0000256" key="5">
    <source>
        <dbReference type="PROSITE-ProRule" id="PRU00309"/>
    </source>
</evidence>
<dbReference type="Proteomes" id="UP000053097">
    <property type="component" value="Unassembled WGS sequence"/>
</dbReference>
<protein>
    <recommendedName>
        <fullName evidence="6">THAP-type domain-containing protein</fullName>
    </recommendedName>
</protein>
<keyword evidence="8" id="KW-1185">Reference proteome</keyword>
<dbReference type="SUPFAM" id="SSF57716">
    <property type="entry name" value="Glucocorticoid receptor-like (DNA-binding domain)"/>
    <property type="match status" value="1"/>
</dbReference>
<evidence type="ECO:0000313" key="7">
    <source>
        <dbReference type="EMBL" id="EZA49500.1"/>
    </source>
</evidence>
<dbReference type="EMBL" id="KK107510">
    <property type="protein sequence ID" value="EZA49500.1"/>
    <property type="molecule type" value="Genomic_DNA"/>
</dbReference>
<gene>
    <name evidence="7" type="ORF">X777_12238</name>
</gene>
<dbReference type="PROSITE" id="PS50950">
    <property type="entry name" value="ZF_THAP"/>
    <property type="match status" value="1"/>
</dbReference>
<dbReference type="AlphaFoldDB" id="A0A026W0J0"/>
<dbReference type="SMART" id="SM00692">
    <property type="entry name" value="DM3"/>
    <property type="match status" value="1"/>
</dbReference>
<evidence type="ECO:0000313" key="8">
    <source>
        <dbReference type="Proteomes" id="UP000053097"/>
    </source>
</evidence>
<feature type="domain" description="THAP-type" evidence="6">
    <location>
        <begin position="1"/>
        <end position="59"/>
    </location>
</feature>
<evidence type="ECO:0000256" key="1">
    <source>
        <dbReference type="ARBA" id="ARBA00022723"/>
    </source>
</evidence>
<dbReference type="OrthoDB" id="7554491at2759"/>
<proteinExistence type="predicted"/>
<accession>A0A026W0J0</accession>
<keyword evidence="2 5" id="KW-0863">Zinc-finger</keyword>
<dbReference type="GO" id="GO:0003677">
    <property type="term" value="F:DNA binding"/>
    <property type="evidence" value="ECO:0007669"/>
    <property type="project" value="UniProtKB-UniRule"/>
</dbReference>
<organism evidence="7 8">
    <name type="scientific">Ooceraea biroi</name>
    <name type="common">Clonal raider ant</name>
    <name type="synonym">Cerapachys biroi</name>
    <dbReference type="NCBI Taxonomy" id="2015173"/>
    <lineage>
        <taxon>Eukaryota</taxon>
        <taxon>Metazoa</taxon>
        <taxon>Ecdysozoa</taxon>
        <taxon>Arthropoda</taxon>
        <taxon>Hexapoda</taxon>
        <taxon>Insecta</taxon>
        <taxon>Pterygota</taxon>
        <taxon>Neoptera</taxon>
        <taxon>Endopterygota</taxon>
        <taxon>Hymenoptera</taxon>
        <taxon>Apocrita</taxon>
        <taxon>Aculeata</taxon>
        <taxon>Formicoidea</taxon>
        <taxon>Formicidae</taxon>
        <taxon>Dorylinae</taxon>
        <taxon>Ooceraea</taxon>
    </lineage>
</organism>
<dbReference type="Pfam" id="PF05485">
    <property type="entry name" value="THAP"/>
    <property type="match status" value="1"/>
</dbReference>
<evidence type="ECO:0000256" key="3">
    <source>
        <dbReference type="ARBA" id="ARBA00022833"/>
    </source>
</evidence>
<reference evidence="7 8" key="1">
    <citation type="journal article" date="2014" name="Curr. Biol.">
        <title>The genome of the clonal raider ant Cerapachys biroi.</title>
        <authorList>
            <person name="Oxley P.R."/>
            <person name="Ji L."/>
            <person name="Fetter-Pruneda I."/>
            <person name="McKenzie S.K."/>
            <person name="Li C."/>
            <person name="Hu H."/>
            <person name="Zhang G."/>
            <person name="Kronauer D.J."/>
        </authorList>
    </citation>
    <scope>NUCLEOTIDE SEQUENCE [LARGE SCALE GENOMIC DNA]</scope>
</reference>
<name>A0A026W0J0_OOCBI</name>
<dbReference type="Gene3D" id="6.20.210.20">
    <property type="entry name" value="THAP domain"/>
    <property type="match status" value="1"/>
</dbReference>
<sequence>MPQFPKKEKIRQLWLDILELSAESVPVGGRICSAHFSEDAFDLSTGTRKLRPNTLPYKVVDASTTVSPKRKFNSPEKSRLRKKLRETKNLYLKKIKVLQQKLRRKDSKIISLKGILNALKETN</sequence>
<keyword evidence="3" id="KW-0862">Zinc</keyword>
<keyword evidence="1" id="KW-0479">Metal-binding</keyword>
<evidence type="ECO:0000259" key="6">
    <source>
        <dbReference type="PROSITE" id="PS50950"/>
    </source>
</evidence>
<keyword evidence="4 5" id="KW-0238">DNA-binding</keyword>
<dbReference type="InterPro" id="IPR006612">
    <property type="entry name" value="THAP_Znf"/>
</dbReference>
<evidence type="ECO:0000256" key="4">
    <source>
        <dbReference type="ARBA" id="ARBA00023125"/>
    </source>
</evidence>